<dbReference type="Pfam" id="PF06985">
    <property type="entry name" value="HET"/>
    <property type="match status" value="1"/>
</dbReference>
<accession>A0A2J6TQ93</accession>
<dbReference type="InterPro" id="IPR052895">
    <property type="entry name" value="HetReg/Transcr_Mod"/>
</dbReference>
<dbReference type="STRING" id="1095630.A0A2J6TQ93"/>
<feature type="domain" description="Heterokaryon incompatibility" evidence="2">
    <location>
        <begin position="102"/>
        <end position="251"/>
    </location>
</feature>
<dbReference type="PANTHER" id="PTHR24148">
    <property type="entry name" value="ANKYRIN REPEAT DOMAIN-CONTAINING PROTEIN 39 HOMOLOG-RELATED"/>
    <property type="match status" value="1"/>
</dbReference>
<evidence type="ECO:0000256" key="1">
    <source>
        <dbReference type="SAM" id="MobiDB-lite"/>
    </source>
</evidence>
<dbReference type="AlphaFoldDB" id="A0A2J6TQ93"/>
<dbReference type="EMBL" id="KZ613747">
    <property type="protein sequence ID" value="PMD65189.1"/>
    <property type="molecule type" value="Genomic_DNA"/>
</dbReference>
<name>A0A2J6TQ93_9HELO</name>
<feature type="region of interest" description="Disordered" evidence="1">
    <location>
        <begin position="115"/>
        <end position="144"/>
    </location>
</feature>
<gene>
    <name evidence="3" type="ORF">K444DRAFT_608880</name>
</gene>
<dbReference type="InterPro" id="IPR010730">
    <property type="entry name" value="HET"/>
</dbReference>
<dbReference type="RefSeq" id="XP_024742093.1">
    <property type="nucleotide sequence ID" value="XM_024879463.1"/>
</dbReference>
<dbReference type="Proteomes" id="UP000235371">
    <property type="component" value="Unassembled WGS sequence"/>
</dbReference>
<dbReference type="GeneID" id="36587540"/>
<evidence type="ECO:0000259" key="2">
    <source>
        <dbReference type="Pfam" id="PF06985"/>
    </source>
</evidence>
<evidence type="ECO:0000313" key="4">
    <source>
        <dbReference type="Proteomes" id="UP000235371"/>
    </source>
</evidence>
<protein>
    <recommendedName>
        <fullName evidence="2">Heterokaryon incompatibility domain-containing protein</fullName>
    </recommendedName>
</protein>
<dbReference type="InParanoid" id="A0A2J6TQ93"/>
<evidence type="ECO:0000313" key="3">
    <source>
        <dbReference type="EMBL" id="PMD65189.1"/>
    </source>
</evidence>
<dbReference type="OrthoDB" id="3565222at2759"/>
<keyword evidence="4" id="KW-1185">Reference proteome</keyword>
<proteinExistence type="predicted"/>
<organism evidence="3 4">
    <name type="scientific">Hyaloscypha bicolor E</name>
    <dbReference type="NCBI Taxonomy" id="1095630"/>
    <lineage>
        <taxon>Eukaryota</taxon>
        <taxon>Fungi</taxon>
        <taxon>Dikarya</taxon>
        <taxon>Ascomycota</taxon>
        <taxon>Pezizomycotina</taxon>
        <taxon>Leotiomycetes</taxon>
        <taxon>Helotiales</taxon>
        <taxon>Hyaloscyphaceae</taxon>
        <taxon>Hyaloscypha</taxon>
        <taxon>Hyaloscypha bicolor</taxon>
    </lineage>
</organism>
<reference evidence="3 4" key="1">
    <citation type="submission" date="2016-04" db="EMBL/GenBank/DDBJ databases">
        <title>A degradative enzymes factory behind the ericoid mycorrhizal symbiosis.</title>
        <authorList>
            <consortium name="DOE Joint Genome Institute"/>
            <person name="Martino E."/>
            <person name="Morin E."/>
            <person name="Grelet G."/>
            <person name="Kuo A."/>
            <person name="Kohler A."/>
            <person name="Daghino S."/>
            <person name="Barry K."/>
            <person name="Choi C."/>
            <person name="Cichocki N."/>
            <person name="Clum A."/>
            <person name="Copeland A."/>
            <person name="Hainaut M."/>
            <person name="Haridas S."/>
            <person name="Labutti K."/>
            <person name="Lindquist E."/>
            <person name="Lipzen A."/>
            <person name="Khouja H.-R."/>
            <person name="Murat C."/>
            <person name="Ohm R."/>
            <person name="Olson A."/>
            <person name="Spatafora J."/>
            <person name="Veneault-Fourrey C."/>
            <person name="Henrissat B."/>
            <person name="Grigoriev I."/>
            <person name="Martin F."/>
            <person name="Perotto S."/>
        </authorList>
    </citation>
    <scope>NUCLEOTIDE SEQUENCE [LARGE SCALE GENOMIC DNA]</scope>
    <source>
        <strain evidence="3 4">E</strain>
    </source>
</reference>
<dbReference type="PANTHER" id="PTHR24148:SF64">
    <property type="entry name" value="HETEROKARYON INCOMPATIBILITY DOMAIN-CONTAINING PROTEIN"/>
    <property type="match status" value="1"/>
</dbReference>
<sequence length="799" mass="91982">MNTFRSWSEIYPSGSDFKAHILEIQEFATPRERSLQWAQNLRFLTPFEQANPDRDADWSDDEGLSCHHCRDYPYFNSPYPQQPTVTALRLTQPGELKGCDHYIAVSYCWRQPKSQNISDSPDDRSYTVYTKPPNNTRDSRPNKAPKSILDRAIAYASFYGIRFIWIDQECIDQDNRLDQEVGIQSMDLVYERSAAPVGILQTFLDSQWQLDTLWHLHENKDLDYDQVKRAIQLLEHISEDPWFSRAWILQESTSAGDCIDLLVRYDSSLSIPEFWGVVSGEIELQFEELLRLHHSAVEQLSRHHFGSTALSVAEHFDRVSDKLLQHSGNVDEVEDYIGEGDKMMTRLVKVMERILLHTPSDYWNTRIPSHRTACNASLASMYLSNCFNSKPMDRSAILANMCQYPIRIDTIMAQSNKYPLETCLFVQAILNGDLSFLVGVKKEAWNDLCSTRDGFSWLPPHITSLDPKQSESWIEGIQPFRLLNHLITKDGLSLLGFLWTVDEMVDVTDLQAKFSPLFEELSRSQTKEWAELENEMEQWTEFKDAGIPVPRFSKMEDLVTTSQNLSRWTDEPLFEKLCCELVWSILQKLVEQGLNMLADAIWQSFRTKVRLFTSSEWVSIKERYDSQQNGPTTIDEWIEENGELEARTLPDSCTQALQLHDDAQNIMIVRKPHPFSGRNGHQYMPINPWFVERVLNKGYFYYGRLAGQGGGPLSTFDVDKPTQVLLPYSTGMDKFDVDWNGRLPAMQTKRIAWVVEEVCMGDTDKGKGGQNELRSFGSEGMVAGMWKLGDTEPGRYNLC</sequence>